<evidence type="ECO:0000313" key="11">
    <source>
        <dbReference type="EMBL" id="GAX81449.1"/>
    </source>
</evidence>
<dbReference type="PANTHER" id="PTHR43690:SF34">
    <property type="entry name" value="ZINC PROTEASE PQQL-LIKE"/>
    <property type="match status" value="1"/>
</dbReference>
<evidence type="ECO:0000259" key="9">
    <source>
        <dbReference type="Pfam" id="PF00675"/>
    </source>
</evidence>
<sequence length="1241" mass="136776">MPSIYDRLDEVDVGGERFTQEIPLGPIGEICSGKLDNGLSYYVRKCQKPKDRVAIALAVRIGSVAEEDTEQGVAHILEHLAFNATEKYSNHEIVKFLESIGAEFGACQNAYTSADETVFQLVVPTDKPELLERALEVLAEFAFGIRCAPQDLKKERGAVLEEWRMTRDAAGRAQEAHWKLIMKGSKYADRLPIGTEAVIRGVSSEVVKGFFDRWYRPELMAVSVVGDVEDEEVAVDLIKRYLSRGKCRIQDPPPLPSHSYEAHVEPRFKVTVDKEAQESTVFLCFKVSCTGCMTPEQFLEQLKEMVFENILTTRLFKLSRGNDPPFVSAAVAKEPLTTTVQSYTLTAAAMMGGKGAVLMALESLLMEVARVRVHGFSLPEYDRAIKAIKATTECTYLERDQNYCWDLRDEYLRHFLNHEFVSGQEYEARLTKTLLPMLNKEMVAELASAYHPSKSCVIKVVEHKVDCTELEISSVVNKVVALEKDGKIQPWQDEGNVPDCLIPETEMPSPGVIVSERSLEGSLSATELLLGNGMRVCFKSTDFLHDEVLISGFAFGGLSEVPEAQFVTARATDTIADQLGVFGYKPAVMADLMAGKKVQMDIAETAFFRQLSGAQSPSDLEDAMQLIHLLFKTNLTVDGPELAVMTRILKQSIEAQLRNPAYEYAVRVSRVNYGDCYYFKAFTLDDLKVIDPNLACEMHNKRFKNPAEFTLVLTGKIDREALIPLVEKYLASIPSCPLPPGTATTTAGEEGLPASSPTHDNESDHLDHQAVIPTVSSPSVCTTQPDAAMTEVRVAMSQQQQGLSGDAAPQACSWPPPPSSLLSITNTHHVIRSPSQVKPLPVDFPHHPVVEDVKVHMVSPVTQTQITFPVVLERSLARELLVWLGLALRILETRLLQQLRFKYGEIYTVSVNQSFACDAPSNSSGDLLGLVSVSYSCDPANRHRLREMTLKALQEMQESEVAEEEILTVKNLERLQFENELQENQYWHGVILSAYKSRTYQLLGDIGKVYDLNLLAREKVLLELSPSTLKEVMCKLFHYPCGDRYTAISMVPEQHLLSRLMCNFSQVINAAASSLLGLSSSATAGALRVNGAESSTLGTASLDDDDEMDVDMIDSPTHMSSKRQRKKVSASGLVLGGCSEDEEMIEETELMMGSRSPPVKRVRMAVGHPAAVSHNHPRGCSSDCPDRSRAAHDATAGSASRLLSSTTWGGGSAAVSSMLLLGAGAAAVAVMFAGFRAWQHK</sequence>
<evidence type="ECO:0000256" key="6">
    <source>
        <dbReference type="ARBA" id="ARBA00023049"/>
    </source>
</evidence>
<dbReference type="EMBL" id="BEGY01000065">
    <property type="protein sequence ID" value="GAX81449.1"/>
    <property type="molecule type" value="Genomic_DNA"/>
</dbReference>
<dbReference type="AlphaFoldDB" id="A0A250XEU5"/>
<dbReference type="GO" id="GO:0046872">
    <property type="term" value="F:metal ion binding"/>
    <property type="evidence" value="ECO:0007669"/>
    <property type="project" value="UniProtKB-KW"/>
</dbReference>
<evidence type="ECO:0000256" key="3">
    <source>
        <dbReference type="ARBA" id="ARBA00022723"/>
    </source>
</evidence>
<evidence type="ECO:0000256" key="4">
    <source>
        <dbReference type="ARBA" id="ARBA00022801"/>
    </source>
</evidence>
<evidence type="ECO:0008006" key="13">
    <source>
        <dbReference type="Google" id="ProtNLM"/>
    </source>
</evidence>
<gene>
    <name evidence="11" type="ORF">CEUSTIGMA_g8878.t1</name>
</gene>
<protein>
    <recommendedName>
        <fullName evidence="13">Peptidase M16 N-terminal domain-containing protein</fullName>
    </recommendedName>
</protein>
<feature type="compositionally biased region" description="Low complexity" evidence="7">
    <location>
        <begin position="741"/>
        <end position="754"/>
    </location>
</feature>
<evidence type="ECO:0000256" key="2">
    <source>
        <dbReference type="ARBA" id="ARBA00022670"/>
    </source>
</evidence>
<dbReference type="STRING" id="1157962.A0A250XEU5"/>
<keyword evidence="8" id="KW-0472">Membrane</keyword>
<keyword evidence="8" id="KW-1133">Transmembrane helix</keyword>
<feature type="domain" description="Peptidase M16 C-terminal" evidence="10">
    <location>
        <begin position="835"/>
        <end position="971"/>
    </location>
</feature>
<comment type="similarity">
    <text evidence="1">Belongs to the peptidase M16 family.</text>
</comment>
<keyword evidence="4" id="KW-0378">Hydrolase</keyword>
<accession>A0A250XEU5</accession>
<dbReference type="OrthoDB" id="10251424at2759"/>
<dbReference type="Pfam" id="PF00675">
    <property type="entry name" value="Peptidase_M16"/>
    <property type="match status" value="1"/>
</dbReference>
<feature type="compositionally biased region" description="Acidic residues" evidence="7">
    <location>
        <begin position="1102"/>
        <end position="1112"/>
    </location>
</feature>
<dbReference type="GO" id="GO:0006508">
    <property type="term" value="P:proteolysis"/>
    <property type="evidence" value="ECO:0007669"/>
    <property type="project" value="UniProtKB-KW"/>
</dbReference>
<evidence type="ECO:0000256" key="5">
    <source>
        <dbReference type="ARBA" id="ARBA00022833"/>
    </source>
</evidence>
<feature type="region of interest" description="Disordered" evidence="7">
    <location>
        <begin position="1096"/>
        <end position="1126"/>
    </location>
</feature>
<feature type="transmembrane region" description="Helical" evidence="8">
    <location>
        <begin position="1208"/>
        <end position="1235"/>
    </location>
</feature>
<feature type="domain" description="Peptidase M16 N-terminal" evidence="9">
    <location>
        <begin position="48"/>
        <end position="168"/>
    </location>
</feature>
<proteinExistence type="inferred from homology"/>
<feature type="region of interest" description="Disordered" evidence="7">
    <location>
        <begin position="740"/>
        <end position="764"/>
    </location>
</feature>
<feature type="domain" description="Peptidase M16 C-terminal" evidence="10">
    <location>
        <begin position="202"/>
        <end position="386"/>
    </location>
</feature>
<reference evidence="11 12" key="1">
    <citation type="submission" date="2017-08" db="EMBL/GenBank/DDBJ databases">
        <title>Acidophilic green algal genome provides insights into adaptation to an acidic environment.</title>
        <authorList>
            <person name="Hirooka S."/>
            <person name="Hirose Y."/>
            <person name="Kanesaki Y."/>
            <person name="Higuchi S."/>
            <person name="Fujiwara T."/>
            <person name="Onuma R."/>
            <person name="Era A."/>
            <person name="Ohbayashi R."/>
            <person name="Uzuka A."/>
            <person name="Nozaki H."/>
            <person name="Yoshikawa H."/>
            <person name="Miyagishima S.Y."/>
        </authorList>
    </citation>
    <scope>NUCLEOTIDE SEQUENCE [LARGE SCALE GENOMIC DNA]</scope>
    <source>
        <strain evidence="11 12">NIES-2499</strain>
    </source>
</reference>
<keyword evidence="6" id="KW-0482">Metalloprotease</keyword>
<evidence type="ECO:0000256" key="1">
    <source>
        <dbReference type="ARBA" id="ARBA00007261"/>
    </source>
</evidence>
<dbReference type="InterPro" id="IPR001431">
    <property type="entry name" value="Pept_M16_Zn_BS"/>
</dbReference>
<dbReference type="PROSITE" id="PS00143">
    <property type="entry name" value="INSULINASE"/>
    <property type="match status" value="1"/>
</dbReference>
<evidence type="ECO:0000256" key="8">
    <source>
        <dbReference type="SAM" id="Phobius"/>
    </source>
</evidence>
<comment type="caution">
    <text evidence="11">The sequence shown here is derived from an EMBL/GenBank/DDBJ whole genome shotgun (WGS) entry which is preliminary data.</text>
</comment>
<evidence type="ECO:0000259" key="10">
    <source>
        <dbReference type="Pfam" id="PF05193"/>
    </source>
</evidence>
<feature type="region of interest" description="Disordered" evidence="7">
    <location>
        <begin position="1169"/>
        <end position="1188"/>
    </location>
</feature>
<keyword evidence="5" id="KW-0862">Zinc</keyword>
<evidence type="ECO:0000256" key="7">
    <source>
        <dbReference type="SAM" id="MobiDB-lite"/>
    </source>
</evidence>
<keyword evidence="8" id="KW-0812">Transmembrane</keyword>
<evidence type="ECO:0000313" key="12">
    <source>
        <dbReference type="Proteomes" id="UP000232323"/>
    </source>
</evidence>
<dbReference type="SUPFAM" id="SSF63411">
    <property type="entry name" value="LuxS/MPP-like metallohydrolase"/>
    <property type="match status" value="3"/>
</dbReference>
<dbReference type="Proteomes" id="UP000232323">
    <property type="component" value="Unassembled WGS sequence"/>
</dbReference>
<organism evidence="11 12">
    <name type="scientific">Chlamydomonas eustigma</name>
    <dbReference type="NCBI Taxonomy" id="1157962"/>
    <lineage>
        <taxon>Eukaryota</taxon>
        <taxon>Viridiplantae</taxon>
        <taxon>Chlorophyta</taxon>
        <taxon>core chlorophytes</taxon>
        <taxon>Chlorophyceae</taxon>
        <taxon>CS clade</taxon>
        <taxon>Chlamydomonadales</taxon>
        <taxon>Chlamydomonadaceae</taxon>
        <taxon>Chlamydomonas</taxon>
    </lineage>
</organism>
<dbReference type="GO" id="GO:0004222">
    <property type="term" value="F:metalloendopeptidase activity"/>
    <property type="evidence" value="ECO:0007669"/>
    <property type="project" value="InterPro"/>
</dbReference>
<dbReference type="Pfam" id="PF05193">
    <property type="entry name" value="Peptidase_M16_C"/>
    <property type="match status" value="2"/>
</dbReference>
<name>A0A250XEU5_9CHLO</name>
<keyword evidence="12" id="KW-1185">Reference proteome</keyword>
<dbReference type="PANTHER" id="PTHR43690">
    <property type="entry name" value="NARDILYSIN"/>
    <property type="match status" value="1"/>
</dbReference>
<keyword evidence="3" id="KW-0479">Metal-binding</keyword>
<dbReference type="InterPro" id="IPR007863">
    <property type="entry name" value="Peptidase_M16_C"/>
</dbReference>
<dbReference type="InterPro" id="IPR050626">
    <property type="entry name" value="Peptidase_M16"/>
</dbReference>
<dbReference type="InterPro" id="IPR011249">
    <property type="entry name" value="Metalloenz_LuxS/M16"/>
</dbReference>
<keyword evidence="2" id="KW-0645">Protease</keyword>
<dbReference type="Gene3D" id="3.30.830.10">
    <property type="entry name" value="Metalloenzyme, LuxS/M16 peptidase-like"/>
    <property type="match status" value="3"/>
</dbReference>
<dbReference type="InterPro" id="IPR011765">
    <property type="entry name" value="Pept_M16_N"/>
</dbReference>